<dbReference type="AlphaFoldDB" id="A0A3S0YN46"/>
<accession>A0A3S0YN46</accession>
<protein>
    <submittedName>
        <fullName evidence="1">Uncharacterized protein</fullName>
    </submittedName>
</protein>
<proteinExistence type="predicted"/>
<evidence type="ECO:0000313" key="2">
    <source>
        <dbReference type="Proteomes" id="UP000287023"/>
    </source>
</evidence>
<sequence length="108" mass="12300">MVLRSCCGFSQIARLASCCKLGFYSQEQVATMQYDSRFIFTGEAEKFMSDKEGIVEAQFPEGHTLMPNDTATFRVAPGNHPVKFVCTERHYDFSEARKCSLLFYFDLA</sequence>
<reference evidence="1 2" key="1">
    <citation type="submission" date="2018-12" db="EMBL/GenBank/DDBJ databases">
        <title>three novel Halomonas strain isolated from plants.</title>
        <authorList>
            <person name="Sun C."/>
        </authorList>
    </citation>
    <scope>NUCLEOTIDE SEQUENCE [LARGE SCALE GENOMIC DNA]</scope>
    <source>
        <strain evidence="1 2">JCM 18142</strain>
    </source>
</reference>
<organism evidence="1 2">
    <name type="scientific">Vreelandella nanhaiensis</name>
    <dbReference type="NCBI Taxonomy" id="1258546"/>
    <lineage>
        <taxon>Bacteria</taxon>
        <taxon>Pseudomonadati</taxon>
        <taxon>Pseudomonadota</taxon>
        <taxon>Gammaproteobacteria</taxon>
        <taxon>Oceanospirillales</taxon>
        <taxon>Halomonadaceae</taxon>
        <taxon>Vreelandella</taxon>
    </lineage>
</organism>
<dbReference type="Proteomes" id="UP000287023">
    <property type="component" value="Unassembled WGS sequence"/>
</dbReference>
<keyword evidence="2" id="KW-1185">Reference proteome</keyword>
<evidence type="ECO:0000313" key="1">
    <source>
        <dbReference type="EMBL" id="RUR34473.1"/>
    </source>
</evidence>
<gene>
    <name evidence="1" type="ORF">ELY38_02465</name>
</gene>
<dbReference type="EMBL" id="RZHF01000004">
    <property type="protein sequence ID" value="RUR34473.1"/>
    <property type="molecule type" value="Genomic_DNA"/>
</dbReference>
<dbReference type="RefSeq" id="WP_127059918.1">
    <property type="nucleotide sequence ID" value="NZ_RZHF01000004.1"/>
</dbReference>
<dbReference type="OrthoDB" id="9919522at2"/>
<name>A0A3S0YN46_9GAMM</name>
<comment type="caution">
    <text evidence="1">The sequence shown here is derived from an EMBL/GenBank/DDBJ whole genome shotgun (WGS) entry which is preliminary data.</text>
</comment>